<keyword evidence="1" id="KW-0812">Transmembrane</keyword>
<dbReference type="OrthoDB" id="6627368at2759"/>
<protein>
    <submittedName>
        <fullName evidence="2">Uncharacterized protein</fullName>
    </submittedName>
</protein>
<comment type="caution">
    <text evidence="2">The sequence shown here is derived from an EMBL/GenBank/DDBJ whole genome shotgun (WGS) entry which is preliminary data.</text>
</comment>
<evidence type="ECO:0000313" key="2">
    <source>
        <dbReference type="EMBL" id="PNF39923.1"/>
    </source>
</evidence>
<name>A0A2J7RGH1_9NEOP</name>
<dbReference type="AlphaFoldDB" id="A0A2J7RGH1"/>
<sequence>MDVRSRRRGGRFSVGVLRHATNLSRREMPWHLMQQYKWQESRVLQDPESLCGSRLCRAGTCNILWKRYIPPKRWRYEPEGSNLETLTTSCSVGSGLAFVTLQQEPVNRLYLFVLAGAMAYVHIRFRIRETGECFRYGQMRGGTDLSRAKYCSKAQRTSERDICSCELDEADRHGVGGQQKEELNWGTPLAMLVLLVLVIASPNYVSGVMSRQNMTSNDVTIGRNTISPHYAYIYYDGHSSPSDTNSPYYSPGTHYHQYEAPEYQQGHAAGLCTWHSSFMDYILQIGAAKMGLLALLKAVITAVGATVLTKLPLILFKLIALPFGVIILALPLLLPILAMFIPVPVISLNGHDPEECTSDCVPSRRLQEKVSKALRTLLDSEGCVERLACELGSVNSGPQYKKPISW</sequence>
<evidence type="ECO:0000256" key="1">
    <source>
        <dbReference type="SAM" id="Phobius"/>
    </source>
</evidence>
<dbReference type="EMBL" id="NEVH01003784">
    <property type="protein sequence ID" value="PNF39923.1"/>
    <property type="molecule type" value="Genomic_DNA"/>
</dbReference>
<keyword evidence="1" id="KW-0472">Membrane</keyword>
<gene>
    <name evidence="2" type="ORF">B7P43_G17222</name>
</gene>
<feature type="transmembrane region" description="Helical" evidence="1">
    <location>
        <begin position="185"/>
        <end position="205"/>
    </location>
</feature>
<evidence type="ECO:0000313" key="3">
    <source>
        <dbReference type="Proteomes" id="UP000235965"/>
    </source>
</evidence>
<feature type="transmembrane region" description="Helical" evidence="1">
    <location>
        <begin position="287"/>
        <end position="308"/>
    </location>
</feature>
<keyword evidence="1" id="KW-1133">Transmembrane helix</keyword>
<feature type="transmembrane region" description="Helical" evidence="1">
    <location>
        <begin position="314"/>
        <end position="341"/>
    </location>
</feature>
<accession>A0A2J7RGH1</accession>
<dbReference type="Proteomes" id="UP000235965">
    <property type="component" value="Unassembled WGS sequence"/>
</dbReference>
<proteinExistence type="predicted"/>
<reference evidence="2 3" key="1">
    <citation type="submission" date="2017-12" db="EMBL/GenBank/DDBJ databases">
        <title>Hemimetabolous genomes reveal molecular basis of termite eusociality.</title>
        <authorList>
            <person name="Harrison M.C."/>
            <person name="Jongepier E."/>
            <person name="Robertson H.M."/>
            <person name="Arning N."/>
            <person name="Bitard-Feildel T."/>
            <person name="Chao H."/>
            <person name="Childers C.P."/>
            <person name="Dinh H."/>
            <person name="Doddapaneni H."/>
            <person name="Dugan S."/>
            <person name="Gowin J."/>
            <person name="Greiner C."/>
            <person name="Han Y."/>
            <person name="Hu H."/>
            <person name="Hughes D.S.T."/>
            <person name="Huylmans A.-K."/>
            <person name="Kemena C."/>
            <person name="Kremer L.P.M."/>
            <person name="Lee S.L."/>
            <person name="Lopez-Ezquerra A."/>
            <person name="Mallet L."/>
            <person name="Monroy-Kuhn J.M."/>
            <person name="Moser A."/>
            <person name="Murali S.C."/>
            <person name="Muzny D.M."/>
            <person name="Otani S."/>
            <person name="Piulachs M.-D."/>
            <person name="Poelchau M."/>
            <person name="Qu J."/>
            <person name="Schaub F."/>
            <person name="Wada-Katsumata A."/>
            <person name="Worley K.C."/>
            <person name="Xie Q."/>
            <person name="Ylla G."/>
            <person name="Poulsen M."/>
            <person name="Gibbs R.A."/>
            <person name="Schal C."/>
            <person name="Richards S."/>
            <person name="Belles X."/>
            <person name="Korb J."/>
            <person name="Bornberg-Bauer E."/>
        </authorList>
    </citation>
    <scope>NUCLEOTIDE SEQUENCE [LARGE SCALE GENOMIC DNA]</scope>
    <source>
        <tissue evidence="2">Whole body</tissue>
    </source>
</reference>
<organism evidence="2 3">
    <name type="scientific">Cryptotermes secundus</name>
    <dbReference type="NCBI Taxonomy" id="105785"/>
    <lineage>
        <taxon>Eukaryota</taxon>
        <taxon>Metazoa</taxon>
        <taxon>Ecdysozoa</taxon>
        <taxon>Arthropoda</taxon>
        <taxon>Hexapoda</taxon>
        <taxon>Insecta</taxon>
        <taxon>Pterygota</taxon>
        <taxon>Neoptera</taxon>
        <taxon>Polyneoptera</taxon>
        <taxon>Dictyoptera</taxon>
        <taxon>Blattodea</taxon>
        <taxon>Blattoidea</taxon>
        <taxon>Termitoidae</taxon>
        <taxon>Kalotermitidae</taxon>
        <taxon>Cryptotermitinae</taxon>
        <taxon>Cryptotermes</taxon>
    </lineage>
</organism>
<dbReference type="InParanoid" id="A0A2J7RGH1"/>
<keyword evidence="3" id="KW-1185">Reference proteome</keyword>